<accession>A0A6V7WLP4</accession>
<dbReference type="Proteomes" id="UP000580250">
    <property type="component" value="Unassembled WGS sequence"/>
</dbReference>
<protein>
    <submittedName>
        <fullName evidence="1">Uncharacterized protein</fullName>
    </submittedName>
</protein>
<comment type="caution">
    <text evidence="1">The sequence shown here is derived from an EMBL/GenBank/DDBJ whole genome shotgun (WGS) entry which is preliminary data.</text>
</comment>
<evidence type="ECO:0000313" key="2">
    <source>
        <dbReference type="Proteomes" id="UP000580250"/>
    </source>
</evidence>
<gene>
    <name evidence="1" type="ORF">MENT_LOCUS40555</name>
</gene>
<dbReference type="EMBL" id="CAJEWN010000662">
    <property type="protein sequence ID" value="CAD2187940.1"/>
    <property type="molecule type" value="Genomic_DNA"/>
</dbReference>
<sequence length="57" mass="6588">MDIEVVIAEDAIQKTKVAEVEDIIMAQDTKVDMVKDKISTLQVMVEITEEDIDQRWH</sequence>
<proteinExistence type="predicted"/>
<evidence type="ECO:0000313" key="1">
    <source>
        <dbReference type="EMBL" id="CAD2187940.1"/>
    </source>
</evidence>
<reference evidence="1 2" key="1">
    <citation type="submission" date="2020-08" db="EMBL/GenBank/DDBJ databases">
        <authorList>
            <person name="Koutsovoulos G."/>
            <person name="Danchin GJ E."/>
        </authorList>
    </citation>
    <scope>NUCLEOTIDE SEQUENCE [LARGE SCALE GENOMIC DNA]</scope>
</reference>
<organism evidence="1 2">
    <name type="scientific">Meloidogyne enterolobii</name>
    <name type="common">Root-knot nematode worm</name>
    <name type="synonym">Meloidogyne mayaguensis</name>
    <dbReference type="NCBI Taxonomy" id="390850"/>
    <lineage>
        <taxon>Eukaryota</taxon>
        <taxon>Metazoa</taxon>
        <taxon>Ecdysozoa</taxon>
        <taxon>Nematoda</taxon>
        <taxon>Chromadorea</taxon>
        <taxon>Rhabditida</taxon>
        <taxon>Tylenchina</taxon>
        <taxon>Tylenchomorpha</taxon>
        <taxon>Tylenchoidea</taxon>
        <taxon>Meloidogynidae</taxon>
        <taxon>Meloidogyninae</taxon>
        <taxon>Meloidogyne</taxon>
    </lineage>
</organism>
<name>A0A6V7WLP4_MELEN</name>
<dbReference type="AlphaFoldDB" id="A0A6V7WLP4"/>